<name>A0A0G0LHD3_9BACT</name>
<evidence type="ECO:0000256" key="3">
    <source>
        <dbReference type="ARBA" id="ARBA00022676"/>
    </source>
</evidence>
<organism evidence="9 10">
    <name type="scientific">Candidatus Azambacteria bacterium GW2011_GWA2_39_10</name>
    <dbReference type="NCBI Taxonomy" id="1618611"/>
    <lineage>
        <taxon>Bacteria</taxon>
        <taxon>Candidatus Azamiibacteriota</taxon>
    </lineage>
</organism>
<keyword evidence="2" id="KW-1003">Cell membrane</keyword>
<keyword evidence="7 8" id="KW-0472">Membrane</keyword>
<dbReference type="EMBL" id="LBVT01000019">
    <property type="protein sequence ID" value="KKQ91273.1"/>
    <property type="molecule type" value="Genomic_DNA"/>
</dbReference>
<keyword evidence="4" id="KW-0808">Transferase</keyword>
<evidence type="ECO:0000313" key="9">
    <source>
        <dbReference type="EMBL" id="KKQ91273.1"/>
    </source>
</evidence>
<dbReference type="PANTHER" id="PTHR33908:SF11">
    <property type="entry name" value="MEMBRANE PROTEIN"/>
    <property type="match status" value="1"/>
</dbReference>
<keyword evidence="3" id="KW-0328">Glycosyltransferase</keyword>
<evidence type="ECO:0000313" key="10">
    <source>
        <dbReference type="Proteomes" id="UP000034706"/>
    </source>
</evidence>
<sequence>LLIAFEPWAAFLTGTIMSEQLFLPIFLLSAYFLIRYLKYDLRYHFYFSALFFGAATLTRPYILYFWPIFAIIIFFKNQKFWQSLKITTLATLIFLFTIAPWAIRNKIVLNTWQFSSVLGFSLYVQNFNTLQVYLGNFKSLDDGYARAYKITEGFSIVSAQGSAILMKEAMSGIKNNLFDYVKISIISLPNFGRACTANFRFFLAYCFRFVFNRRRCFFI</sequence>
<evidence type="ECO:0000256" key="7">
    <source>
        <dbReference type="ARBA" id="ARBA00023136"/>
    </source>
</evidence>
<evidence type="ECO:0000256" key="8">
    <source>
        <dbReference type="SAM" id="Phobius"/>
    </source>
</evidence>
<dbReference type="GO" id="GO:0016763">
    <property type="term" value="F:pentosyltransferase activity"/>
    <property type="evidence" value="ECO:0007669"/>
    <property type="project" value="TreeGrafter"/>
</dbReference>
<protein>
    <submittedName>
        <fullName evidence="9">Conserved membrane protein</fullName>
    </submittedName>
</protein>
<evidence type="ECO:0000256" key="1">
    <source>
        <dbReference type="ARBA" id="ARBA00004651"/>
    </source>
</evidence>
<reference evidence="9" key="1">
    <citation type="journal article" date="2015" name="Nature">
        <title>rRNA introns, odd ribosomes, and small enigmatic genomes across a large radiation of phyla.</title>
        <authorList>
            <person name="Brown C.T."/>
            <person name="Hug L.A."/>
            <person name="Thomas B.C."/>
            <person name="Sharon I."/>
            <person name="Castelle C.J."/>
            <person name="Singh A."/>
            <person name="Wilkins M.J."/>
            <person name="Williams K.H."/>
            <person name="Banfield J.F."/>
        </authorList>
    </citation>
    <scope>NUCLEOTIDE SEQUENCE [LARGE SCALE GENOMIC DNA]</scope>
</reference>
<dbReference type="GO" id="GO:0005886">
    <property type="term" value="C:plasma membrane"/>
    <property type="evidence" value="ECO:0007669"/>
    <property type="project" value="UniProtKB-SubCell"/>
</dbReference>
<dbReference type="AlphaFoldDB" id="A0A0G0LHD3"/>
<proteinExistence type="predicted"/>
<feature type="transmembrane region" description="Helical" evidence="8">
    <location>
        <begin position="20"/>
        <end position="37"/>
    </location>
</feature>
<comment type="caution">
    <text evidence="9">The sequence shown here is derived from an EMBL/GenBank/DDBJ whole genome shotgun (WGS) entry which is preliminary data.</text>
</comment>
<accession>A0A0G0LHD3</accession>
<evidence type="ECO:0000256" key="4">
    <source>
        <dbReference type="ARBA" id="ARBA00022679"/>
    </source>
</evidence>
<feature type="transmembrane region" description="Helical" evidence="8">
    <location>
        <begin position="81"/>
        <end position="103"/>
    </location>
</feature>
<comment type="subcellular location">
    <subcellularLocation>
        <location evidence="1">Cell membrane</location>
        <topology evidence="1">Multi-pass membrane protein</topology>
    </subcellularLocation>
</comment>
<dbReference type="GO" id="GO:0009103">
    <property type="term" value="P:lipopolysaccharide biosynthetic process"/>
    <property type="evidence" value="ECO:0007669"/>
    <property type="project" value="UniProtKB-ARBA"/>
</dbReference>
<keyword evidence="6 8" id="KW-1133">Transmembrane helix</keyword>
<evidence type="ECO:0000256" key="2">
    <source>
        <dbReference type="ARBA" id="ARBA00022475"/>
    </source>
</evidence>
<dbReference type="Proteomes" id="UP000034706">
    <property type="component" value="Unassembled WGS sequence"/>
</dbReference>
<evidence type="ECO:0000256" key="5">
    <source>
        <dbReference type="ARBA" id="ARBA00022692"/>
    </source>
</evidence>
<feature type="transmembrane region" description="Helical" evidence="8">
    <location>
        <begin position="49"/>
        <end position="75"/>
    </location>
</feature>
<gene>
    <name evidence="9" type="ORF">UT16_C0019G0010</name>
</gene>
<keyword evidence="5 8" id="KW-0812">Transmembrane</keyword>
<evidence type="ECO:0000256" key="6">
    <source>
        <dbReference type="ARBA" id="ARBA00022989"/>
    </source>
</evidence>
<dbReference type="InterPro" id="IPR050297">
    <property type="entry name" value="LipidA_mod_glycosyltrf_83"/>
</dbReference>
<feature type="non-terminal residue" evidence="9">
    <location>
        <position position="1"/>
    </location>
</feature>
<dbReference type="PANTHER" id="PTHR33908">
    <property type="entry name" value="MANNOSYLTRANSFERASE YKCB-RELATED"/>
    <property type="match status" value="1"/>
</dbReference>